<dbReference type="EMBL" id="JAATJC010000001">
    <property type="protein sequence ID" value="NJC06857.1"/>
    <property type="molecule type" value="Genomic_DNA"/>
</dbReference>
<keyword evidence="2" id="KW-1185">Reference proteome</keyword>
<dbReference type="Proteomes" id="UP000558192">
    <property type="component" value="Unassembled WGS sequence"/>
</dbReference>
<comment type="caution">
    <text evidence="1">The sequence shown here is derived from an EMBL/GenBank/DDBJ whole genome shotgun (WGS) entry which is preliminary data.</text>
</comment>
<gene>
    <name evidence="1" type="ORF">GGQ97_002650</name>
</gene>
<dbReference type="RefSeq" id="WP_168067059.1">
    <property type="nucleotide sequence ID" value="NZ_JAATJC010000001.1"/>
</dbReference>
<dbReference type="AlphaFoldDB" id="A0A7X5Y955"/>
<name>A0A7X5Y955_9SPHN</name>
<accession>A0A7X5Y955</accession>
<evidence type="ECO:0000313" key="2">
    <source>
        <dbReference type="Proteomes" id="UP000558192"/>
    </source>
</evidence>
<evidence type="ECO:0000313" key="1">
    <source>
        <dbReference type="EMBL" id="NJC06857.1"/>
    </source>
</evidence>
<sequence length="228" mass="26138">MSVEFDFREVEEVLQRLNRIAESKRVAFRGRIKHLQRLGFPRGANTGTGTRVRYTFPMLLQLALATELMQTGMSPVRIVQTINWSWHDQMGGLFFAMLPKAMLSQFKPPVEDNDLAWVLSPEGLRDLTEEGDHESAYMFAVLVFPTAELPSRLKTDPTPVIGEVYRHIVIQLRPFMQRVLGAILGVRPDLRPEDLGKAFENYLIDEHKRVGDLVDLLDRPKRPENGRD</sequence>
<protein>
    <submittedName>
        <fullName evidence="1">Uncharacterized protein</fullName>
    </submittedName>
</protein>
<proteinExistence type="predicted"/>
<reference evidence="1 2" key="1">
    <citation type="submission" date="2020-03" db="EMBL/GenBank/DDBJ databases">
        <title>Genomic Encyclopedia of Type Strains, Phase IV (KMG-IV): sequencing the most valuable type-strain genomes for metagenomic binning, comparative biology and taxonomic classification.</title>
        <authorList>
            <person name="Goeker M."/>
        </authorList>
    </citation>
    <scope>NUCLEOTIDE SEQUENCE [LARGE SCALE GENOMIC DNA]</scope>
    <source>
        <strain evidence="1 2">DSM 16846</strain>
    </source>
</reference>
<organism evidence="1 2">
    <name type="scientific">Sphingomonas kaistensis</name>
    <dbReference type="NCBI Taxonomy" id="298708"/>
    <lineage>
        <taxon>Bacteria</taxon>
        <taxon>Pseudomonadati</taxon>
        <taxon>Pseudomonadota</taxon>
        <taxon>Alphaproteobacteria</taxon>
        <taxon>Sphingomonadales</taxon>
        <taxon>Sphingomonadaceae</taxon>
        <taxon>Sphingomonas</taxon>
    </lineage>
</organism>